<dbReference type="AlphaFoldDB" id="A0A369QE26"/>
<keyword evidence="3" id="KW-1185">Reference proteome</keyword>
<feature type="transmembrane region" description="Helical" evidence="1">
    <location>
        <begin position="203"/>
        <end position="226"/>
    </location>
</feature>
<evidence type="ECO:0000313" key="3">
    <source>
        <dbReference type="Proteomes" id="UP000253919"/>
    </source>
</evidence>
<protein>
    <submittedName>
        <fullName evidence="2">Uncharacterized protein</fullName>
    </submittedName>
</protein>
<feature type="transmembrane region" description="Helical" evidence="1">
    <location>
        <begin position="29"/>
        <end position="49"/>
    </location>
</feature>
<feature type="transmembrane region" description="Helical" evidence="1">
    <location>
        <begin position="121"/>
        <end position="146"/>
    </location>
</feature>
<feature type="transmembrane region" description="Helical" evidence="1">
    <location>
        <begin position="166"/>
        <end position="191"/>
    </location>
</feature>
<proteinExistence type="predicted"/>
<evidence type="ECO:0000256" key="1">
    <source>
        <dbReference type="SAM" id="Phobius"/>
    </source>
</evidence>
<evidence type="ECO:0000313" key="2">
    <source>
        <dbReference type="EMBL" id="RDC62974.1"/>
    </source>
</evidence>
<reference evidence="2 3" key="1">
    <citation type="submission" date="2018-04" db="EMBL/GenBank/DDBJ databases">
        <title>Adhaeribacter sp. HMF7616 genome sequencing and assembly.</title>
        <authorList>
            <person name="Kang H."/>
            <person name="Kang J."/>
            <person name="Cha I."/>
            <person name="Kim H."/>
            <person name="Joh K."/>
        </authorList>
    </citation>
    <scope>NUCLEOTIDE SEQUENCE [LARGE SCALE GENOMIC DNA]</scope>
    <source>
        <strain evidence="2 3">HMF7616</strain>
    </source>
</reference>
<keyword evidence="1" id="KW-1133">Transmembrane helix</keyword>
<keyword evidence="1" id="KW-0472">Membrane</keyword>
<dbReference type="EMBL" id="QASA01000001">
    <property type="protein sequence ID" value="RDC62974.1"/>
    <property type="molecule type" value="Genomic_DNA"/>
</dbReference>
<organism evidence="2 3">
    <name type="scientific">Adhaeribacter pallidiroseus</name>
    <dbReference type="NCBI Taxonomy" id="2072847"/>
    <lineage>
        <taxon>Bacteria</taxon>
        <taxon>Pseudomonadati</taxon>
        <taxon>Bacteroidota</taxon>
        <taxon>Cytophagia</taxon>
        <taxon>Cytophagales</taxon>
        <taxon>Hymenobacteraceae</taxon>
        <taxon>Adhaeribacter</taxon>
    </lineage>
</organism>
<name>A0A369QE26_9BACT</name>
<gene>
    <name evidence="2" type="ORF">AHMF7616_01573</name>
</gene>
<keyword evidence="1" id="KW-0812">Transmembrane</keyword>
<accession>A0A369QE26</accession>
<sequence length="250" mass="29139">MRFIDKMLLLFLVTAGIQRIDLFAGKSSFLMQPSLVIALFLIPYTLIILSVKRQFNVHRNVCYFILFQILLCAWFLFSLVDLKDLLQVKRIILFFIITSSTSCFLLLFYHSTTQEKILLKFIKYSFYIYVIFSFTQLYLFLIGTFGGDFVEPFGIMILNPPTIGTYFPRLTGGLYDPNIGGYFLTFLFVLNRQFKVNIKYNKYMALLILLTLSRSAIMAFILVLVIDKAINFILNKPRISINTKISKKFF</sequence>
<feature type="transmembrane region" description="Helical" evidence="1">
    <location>
        <begin position="61"/>
        <end position="79"/>
    </location>
</feature>
<feature type="transmembrane region" description="Helical" evidence="1">
    <location>
        <begin position="91"/>
        <end position="109"/>
    </location>
</feature>
<dbReference type="Proteomes" id="UP000253919">
    <property type="component" value="Unassembled WGS sequence"/>
</dbReference>
<comment type="caution">
    <text evidence="2">The sequence shown here is derived from an EMBL/GenBank/DDBJ whole genome shotgun (WGS) entry which is preliminary data.</text>
</comment>